<keyword evidence="2" id="KW-0812">Transmembrane</keyword>
<feature type="transmembrane region" description="Helical" evidence="2">
    <location>
        <begin position="101"/>
        <end position="121"/>
    </location>
</feature>
<protein>
    <submittedName>
        <fullName evidence="3">Uncharacterized protein</fullName>
    </submittedName>
</protein>
<proteinExistence type="predicted"/>
<feature type="non-terminal residue" evidence="3">
    <location>
        <position position="1"/>
    </location>
</feature>
<evidence type="ECO:0000313" key="4">
    <source>
        <dbReference type="Proteomes" id="UP000027265"/>
    </source>
</evidence>
<keyword evidence="4" id="KW-1185">Reference proteome</keyword>
<feature type="compositionally biased region" description="Pro residues" evidence="1">
    <location>
        <begin position="51"/>
        <end position="65"/>
    </location>
</feature>
<evidence type="ECO:0000313" key="3">
    <source>
        <dbReference type="EMBL" id="KDQ60131.1"/>
    </source>
</evidence>
<gene>
    <name evidence="3" type="ORF">JAAARDRAFT_125636</name>
</gene>
<evidence type="ECO:0000256" key="1">
    <source>
        <dbReference type="SAM" id="MobiDB-lite"/>
    </source>
</evidence>
<dbReference type="InParanoid" id="A0A067QC04"/>
<reference evidence="4" key="1">
    <citation type="journal article" date="2014" name="Proc. Natl. Acad. Sci. U.S.A.">
        <title>Extensive sampling of basidiomycete genomes demonstrates inadequacy of the white-rot/brown-rot paradigm for wood decay fungi.</title>
        <authorList>
            <person name="Riley R."/>
            <person name="Salamov A.A."/>
            <person name="Brown D.W."/>
            <person name="Nagy L.G."/>
            <person name="Floudas D."/>
            <person name="Held B.W."/>
            <person name="Levasseur A."/>
            <person name="Lombard V."/>
            <person name="Morin E."/>
            <person name="Otillar R."/>
            <person name="Lindquist E.A."/>
            <person name="Sun H."/>
            <person name="LaButti K.M."/>
            <person name="Schmutz J."/>
            <person name="Jabbour D."/>
            <person name="Luo H."/>
            <person name="Baker S.E."/>
            <person name="Pisabarro A.G."/>
            <person name="Walton J.D."/>
            <person name="Blanchette R.A."/>
            <person name="Henrissat B."/>
            <person name="Martin F."/>
            <person name="Cullen D."/>
            <person name="Hibbett D.S."/>
            <person name="Grigoriev I.V."/>
        </authorList>
    </citation>
    <scope>NUCLEOTIDE SEQUENCE [LARGE SCALE GENOMIC DNA]</scope>
    <source>
        <strain evidence="4">MUCL 33604</strain>
    </source>
</reference>
<dbReference type="InterPro" id="IPR008657">
    <property type="entry name" value="JTB"/>
</dbReference>
<dbReference type="STRING" id="933084.A0A067QC04"/>
<dbReference type="EMBL" id="KL197714">
    <property type="protein sequence ID" value="KDQ60131.1"/>
    <property type="molecule type" value="Genomic_DNA"/>
</dbReference>
<dbReference type="GO" id="GO:0016020">
    <property type="term" value="C:membrane"/>
    <property type="evidence" value="ECO:0007669"/>
    <property type="project" value="InterPro"/>
</dbReference>
<dbReference type="Pfam" id="PF05439">
    <property type="entry name" value="JTB"/>
    <property type="match status" value="1"/>
</dbReference>
<dbReference type="HOGENOM" id="CLU_117948_0_0_1"/>
<organism evidence="3 4">
    <name type="scientific">Jaapia argillacea MUCL 33604</name>
    <dbReference type="NCBI Taxonomy" id="933084"/>
    <lineage>
        <taxon>Eukaryota</taxon>
        <taxon>Fungi</taxon>
        <taxon>Dikarya</taxon>
        <taxon>Basidiomycota</taxon>
        <taxon>Agaricomycotina</taxon>
        <taxon>Agaricomycetes</taxon>
        <taxon>Agaricomycetidae</taxon>
        <taxon>Jaapiales</taxon>
        <taxon>Jaapiaceae</taxon>
        <taxon>Jaapia</taxon>
    </lineage>
</organism>
<keyword evidence="2" id="KW-1133">Transmembrane helix</keyword>
<dbReference type="AlphaFoldDB" id="A0A067QC04"/>
<keyword evidence="2" id="KW-0472">Membrane</keyword>
<evidence type="ECO:0000256" key="2">
    <source>
        <dbReference type="SAM" id="Phobius"/>
    </source>
</evidence>
<dbReference type="OrthoDB" id="2525787at2759"/>
<accession>A0A067QC04</accession>
<name>A0A067QC04_9AGAM</name>
<feature type="region of interest" description="Disordered" evidence="1">
    <location>
        <begin position="51"/>
        <end position="84"/>
    </location>
</feature>
<sequence>PTSVPSHNTTEMICRPFGRCQPCPEDALHQPFCQPFGNRRLMHCFNASLSHPPPPPSHVTPPIHHPPNLDDDDDDYPAHPEGEIPAWQSCGRIVEQERADFWEFIACNIAFAAVSLFVLLARSRRLQAQQARQLAARIGLVRG</sequence>
<dbReference type="Proteomes" id="UP000027265">
    <property type="component" value="Unassembled WGS sequence"/>
</dbReference>